<name>A0ABW5W963_9PSEU</name>
<dbReference type="CDD" id="cd01741">
    <property type="entry name" value="GATase1_1"/>
    <property type="match status" value="1"/>
</dbReference>
<accession>A0ABW5W963</accession>
<dbReference type="EMBL" id="JBHUOF010000018">
    <property type="protein sequence ID" value="MFD2800472.1"/>
    <property type="molecule type" value="Genomic_DNA"/>
</dbReference>
<keyword evidence="3" id="KW-1185">Reference proteome</keyword>
<dbReference type="Proteomes" id="UP001597478">
    <property type="component" value="Unassembled WGS sequence"/>
</dbReference>
<dbReference type="Pfam" id="PF00117">
    <property type="entry name" value="GATase"/>
    <property type="match status" value="1"/>
</dbReference>
<feature type="domain" description="Glutamine amidotransferase" evidence="1">
    <location>
        <begin position="23"/>
        <end position="184"/>
    </location>
</feature>
<dbReference type="PROSITE" id="PS51273">
    <property type="entry name" value="GATASE_TYPE_1"/>
    <property type="match status" value="1"/>
</dbReference>
<keyword evidence="2" id="KW-0315">Glutamine amidotransferase</keyword>
<evidence type="ECO:0000313" key="3">
    <source>
        <dbReference type="Proteomes" id="UP001597478"/>
    </source>
</evidence>
<dbReference type="InterPro" id="IPR017926">
    <property type="entry name" value="GATASE"/>
</dbReference>
<gene>
    <name evidence="2" type="ORF">ACFS2C_13795</name>
</gene>
<reference evidence="3" key="1">
    <citation type="journal article" date="2019" name="Int. J. Syst. Evol. Microbiol.">
        <title>The Global Catalogue of Microorganisms (GCM) 10K type strain sequencing project: providing services to taxonomists for standard genome sequencing and annotation.</title>
        <authorList>
            <consortium name="The Broad Institute Genomics Platform"/>
            <consortium name="The Broad Institute Genome Sequencing Center for Infectious Disease"/>
            <person name="Wu L."/>
            <person name="Ma J."/>
        </authorList>
    </citation>
    <scope>NUCLEOTIDE SEQUENCE [LARGE SCALE GENOMIC DNA]</scope>
    <source>
        <strain evidence="3">IBRC-M 10906</strain>
    </source>
</reference>
<evidence type="ECO:0000313" key="2">
    <source>
        <dbReference type="EMBL" id="MFD2800472.1"/>
    </source>
</evidence>
<dbReference type="InterPro" id="IPR029062">
    <property type="entry name" value="Class_I_gatase-like"/>
</dbReference>
<dbReference type="SUPFAM" id="SSF52317">
    <property type="entry name" value="Class I glutamine amidotransferase-like"/>
    <property type="match status" value="1"/>
</dbReference>
<dbReference type="Gene3D" id="3.40.50.880">
    <property type="match status" value="1"/>
</dbReference>
<proteinExistence type="predicted"/>
<comment type="caution">
    <text evidence="2">The sequence shown here is derived from an EMBL/GenBank/DDBJ whole genome shotgun (WGS) entry which is preliminary data.</text>
</comment>
<dbReference type="PANTHER" id="PTHR42695">
    <property type="entry name" value="GLUTAMINE AMIDOTRANSFERASE YLR126C-RELATED"/>
    <property type="match status" value="1"/>
</dbReference>
<sequence length="250" mass="27142">MSTRILVLQPDASDPPGRLGDWLIEAGADVDVRALPDDSVPRDLDGYQALVCLGGAMNVEDEEQYPWLAAVRRLLARATSQNVPTLGVCLGAQLLAVANGGRVVPGPRGPEVGPELVAKKDAAWVDPLFADLPLMQDVLQFHTHVVDQLPARAQLLASAPRYPHQAFRVNRCAYGIQFHIETTPDIVRRWAANSPDTAAAAREGAFEDTTLAAVHTDVAETWRPFAHRFVRLAAGDLEPAAEDQRRLPLA</sequence>
<dbReference type="InterPro" id="IPR044992">
    <property type="entry name" value="ChyE-like"/>
</dbReference>
<dbReference type="PANTHER" id="PTHR42695:SF5">
    <property type="entry name" value="GLUTAMINE AMIDOTRANSFERASE YLR126C-RELATED"/>
    <property type="match status" value="1"/>
</dbReference>
<organism evidence="2 3">
    <name type="scientific">Prauserella oleivorans</name>
    <dbReference type="NCBI Taxonomy" id="1478153"/>
    <lineage>
        <taxon>Bacteria</taxon>
        <taxon>Bacillati</taxon>
        <taxon>Actinomycetota</taxon>
        <taxon>Actinomycetes</taxon>
        <taxon>Pseudonocardiales</taxon>
        <taxon>Pseudonocardiaceae</taxon>
        <taxon>Prauserella</taxon>
    </lineage>
</organism>
<protein>
    <submittedName>
        <fullName evidence="2">Type 1 glutamine amidotransferase</fullName>
    </submittedName>
</protein>
<evidence type="ECO:0000259" key="1">
    <source>
        <dbReference type="Pfam" id="PF00117"/>
    </source>
</evidence>
<dbReference type="RefSeq" id="WP_377387844.1">
    <property type="nucleotide sequence ID" value="NZ_JBHSAN010000009.1"/>
</dbReference>